<evidence type="ECO:0000313" key="1">
    <source>
        <dbReference type="EMBL" id="MPM63926.1"/>
    </source>
</evidence>
<proteinExistence type="predicted"/>
<protein>
    <submittedName>
        <fullName evidence="1">Uncharacterized protein</fullName>
    </submittedName>
</protein>
<sequence>MGGYDIFVSTLSEEGVWSEAENIGYPINTTSDDTGFMMTRDGQTGFYSTARDAQSDGNIGNKDIYMIHFGK</sequence>
<accession>A0A645BFL3</accession>
<dbReference type="EMBL" id="VSSQ01019680">
    <property type="protein sequence ID" value="MPM63926.1"/>
    <property type="molecule type" value="Genomic_DNA"/>
</dbReference>
<name>A0A645BFL3_9ZZZZ</name>
<organism evidence="1">
    <name type="scientific">bioreactor metagenome</name>
    <dbReference type="NCBI Taxonomy" id="1076179"/>
    <lineage>
        <taxon>unclassified sequences</taxon>
        <taxon>metagenomes</taxon>
        <taxon>ecological metagenomes</taxon>
    </lineage>
</organism>
<gene>
    <name evidence="1" type="ORF">SDC9_110811</name>
</gene>
<reference evidence="1" key="1">
    <citation type="submission" date="2019-08" db="EMBL/GenBank/DDBJ databases">
        <authorList>
            <person name="Kucharzyk K."/>
            <person name="Murdoch R.W."/>
            <person name="Higgins S."/>
            <person name="Loffler F."/>
        </authorList>
    </citation>
    <scope>NUCLEOTIDE SEQUENCE</scope>
</reference>
<dbReference type="AlphaFoldDB" id="A0A645BFL3"/>
<comment type="caution">
    <text evidence="1">The sequence shown here is derived from an EMBL/GenBank/DDBJ whole genome shotgun (WGS) entry which is preliminary data.</text>
</comment>